<dbReference type="AlphaFoldDB" id="A0A9W7FKV5"/>
<feature type="compositionally biased region" description="Acidic residues" evidence="1">
    <location>
        <begin position="85"/>
        <end position="95"/>
    </location>
</feature>
<reference evidence="3" key="1">
    <citation type="journal article" date="2023" name="Commun. Biol.">
        <title>Genome analysis of Parmales, the sister group of diatoms, reveals the evolutionary specialization of diatoms from phago-mixotrophs to photoautotrophs.</title>
        <authorList>
            <person name="Ban H."/>
            <person name="Sato S."/>
            <person name="Yoshikawa S."/>
            <person name="Yamada K."/>
            <person name="Nakamura Y."/>
            <person name="Ichinomiya M."/>
            <person name="Sato N."/>
            <person name="Blanc-Mathieu R."/>
            <person name="Endo H."/>
            <person name="Kuwata A."/>
            <person name="Ogata H."/>
        </authorList>
    </citation>
    <scope>NUCLEOTIDE SEQUENCE [LARGE SCALE GENOMIC DNA]</scope>
    <source>
        <strain evidence="3">NIES 3700</strain>
    </source>
</reference>
<dbReference type="EMBL" id="BRXW01000202">
    <property type="protein sequence ID" value="GMI13889.1"/>
    <property type="molecule type" value="Genomic_DNA"/>
</dbReference>
<evidence type="ECO:0000313" key="2">
    <source>
        <dbReference type="EMBL" id="GMI13889.1"/>
    </source>
</evidence>
<proteinExistence type="predicted"/>
<feature type="region of interest" description="Disordered" evidence="1">
    <location>
        <begin position="83"/>
        <end position="107"/>
    </location>
</feature>
<accession>A0A9W7FKV5</accession>
<protein>
    <submittedName>
        <fullName evidence="2">Uncharacterized protein</fullName>
    </submittedName>
</protein>
<organism evidence="2 3">
    <name type="scientific">Triparma laevis f. longispina</name>
    <dbReference type="NCBI Taxonomy" id="1714387"/>
    <lineage>
        <taxon>Eukaryota</taxon>
        <taxon>Sar</taxon>
        <taxon>Stramenopiles</taxon>
        <taxon>Ochrophyta</taxon>
        <taxon>Bolidophyceae</taxon>
        <taxon>Parmales</taxon>
        <taxon>Triparmaceae</taxon>
        <taxon>Triparma</taxon>
    </lineage>
</organism>
<evidence type="ECO:0000256" key="1">
    <source>
        <dbReference type="SAM" id="MobiDB-lite"/>
    </source>
</evidence>
<evidence type="ECO:0000313" key="3">
    <source>
        <dbReference type="Proteomes" id="UP001165122"/>
    </source>
</evidence>
<name>A0A9W7FKV5_9STRA</name>
<comment type="caution">
    <text evidence="2">The sequence shown here is derived from an EMBL/GenBank/DDBJ whole genome shotgun (WGS) entry which is preliminary data.</text>
</comment>
<keyword evidence="3" id="KW-1185">Reference proteome</keyword>
<gene>
    <name evidence="2" type="ORF">TrLO_g14620</name>
</gene>
<sequence>MRFKYHNPTPEQQQQMDRLKASQAACANLPLSKRLIGGATLSANLELLFDIVNPGDAPVDERLAELDEALNDDEDLEEWTLNNSYEEEEDEEEDDGKPPLFIASENG</sequence>
<dbReference type="Proteomes" id="UP001165122">
    <property type="component" value="Unassembled WGS sequence"/>
</dbReference>